<dbReference type="Gene3D" id="3.40.50.1220">
    <property type="entry name" value="TPP-binding domain"/>
    <property type="match status" value="1"/>
</dbReference>
<keyword evidence="11 14" id="KW-0786">Thiamine pyrophosphate</keyword>
<evidence type="ECO:0000256" key="12">
    <source>
        <dbReference type="ARBA" id="ARBA00023304"/>
    </source>
</evidence>
<dbReference type="InterPro" id="IPR045229">
    <property type="entry name" value="TPP_enz"/>
</dbReference>
<comment type="pathway">
    <text evidence="1 14">Amino-acid biosynthesis; L-isoleucine biosynthesis; L-isoleucine from 2-oxobutanoate: step 1/4.</text>
</comment>
<dbReference type="Pfam" id="PF00205">
    <property type="entry name" value="TPP_enzyme_M"/>
    <property type="match status" value="1"/>
</dbReference>
<evidence type="ECO:0000259" key="16">
    <source>
        <dbReference type="Pfam" id="PF02775"/>
    </source>
</evidence>
<keyword evidence="8 14" id="KW-0479">Metal-binding</keyword>
<dbReference type="FunFam" id="3.40.50.970:FF:000007">
    <property type="entry name" value="Acetolactate synthase"/>
    <property type="match status" value="1"/>
</dbReference>
<dbReference type="InterPro" id="IPR000399">
    <property type="entry name" value="TPP-bd_CS"/>
</dbReference>
<evidence type="ECO:0000256" key="9">
    <source>
        <dbReference type="ARBA" id="ARBA00022827"/>
    </source>
</evidence>
<dbReference type="EC" id="2.2.1.6" evidence="4 14"/>
<evidence type="ECO:0000256" key="4">
    <source>
        <dbReference type="ARBA" id="ARBA00013145"/>
    </source>
</evidence>
<evidence type="ECO:0000256" key="1">
    <source>
        <dbReference type="ARBA" id="ARBA00004974"/>
    </source>
</evidence>
<accession>A0AAN1QLS4</accession>
<dbReference type="InterPro" id="IPR029035">
    <property type="entry name" value="DHS-like_NAD/FAD-binding_dom"/>
</dbReference>
<keyword evidence="7 14" id="KW-0808">Transferase</keyword>
<dbReference type="SUPFAM" id="SSF52467">
    <property type="entry name" value="DHS-like NAD/FAD-binding domain"/>
    <property type="match status" value="1"/>
</dbReference>
<feature type="domain" description="Thiamine pyrophosphate enzyme N-terminal TPP-binding" evidence="17">
    <location>
        <begin position="13"/>
        <end position="130"/>
    </location>
</feature>
<dbReference type="AlphaFoldDB" id="A0AAN1QLS4"/>
<evidence type="ECO:0000256" key="14">
    <source>
        <dbReference type="RuleBase" id="RU003591"/>
    </source>
</evidence>
<evidence type="ECO:0000256" key="13">
    <source>
        <dbReference type="ARBA" id="ARBA00048670"/>
    </source>
</evidence>
<comment type="cofactor">
    <cofactor evidence="14">
        <name>Mg(2+)</name>
        <dbReference type="ChEBI" id="CHEBI:18420"/>
    </cofactor>
    <text evidence="14">Binds 1 Mg(2+) ion per subunit.</text>
</comment>
<keyword evidence="10 14" id="KW-0460">Magnesium</keyword>
<gene>
    <name evidence="18" type="primary">ilvB</name>
    <name evidence="18" type="ORF">DOP62_02330</name>
</gene>
<dbReference type="FunFam" id="3.40.50.970:FF:000016">
    <property type="entry name" value="Acetolactate synthase"/>
    <property type="match status" value="1"/>
</dbReference>
<evidence type="ECO:0000256" key="7">
    <source>
        <dbReference type="ARBA" id="ARBA00022679"/>
    </source>
</evidence>
<evidence type="ECO:0000259" key="15">
    <source>
        <dbReference type="Pfam" id="PF00205"/>
    </source>
</evidence>
<proteinExistence type="inferred from homology"/>
<dbReference type="GO" id="GO:0000287">
    <property type="term" value="F:magnesium ion binding"/>
    <property type="evidence" value="ECO:0007669"/>
    <property type="project" value="UniProtKB-UniRule"/>
</dbReference>
<evidence type="ECO:0000313" key="18">
    <source>
        <dbReference type="EMBL" id="AZB71712.1"/>
    </source>
</evidence>
<evidence type="ECO:0000256" key="2">
    <source>
        <dbReference type="ARBA" id="ARBA00005025"/>
    </source>
</evidence>
<dbReference type="InterPro" id="IPR012001">
    <property type="entry name" value="Thiamin_PyroP_enz_TPP-bd_dom"/>
</dbReference>
<dbReference type="Pfam" id="PF02776">
    <property type="entry name" value="TPP_enzyme_N"/>
    <property type="match status" value="1"/>
</dbReference>
<comment type="similarity">
    <text evidence="3 14">Belongs to the TPP enzyme family.</text>
</comment>
<keyword evidence="9" id="KW-0274">FAD</keyword>
<evidence type="ECO:0000313" key="19">
    <source>
        <dbReference type="Proteomes" id="UP000267249"/>
    </source>
</evidence>
<dbReference type="PANTHER" id="PTHR18968:SF13">
    <property type="entry name" value="ACETOLACTATE SYNTHASE CATALYTIC SUBUNIT, MITOCHONDRIAL"/>
    <property type="match status" value="1"/>
</dbReference>
<name>A0AAN1QLS4_SYNEL</name>
<feature type="domain" description="Thiamine pyrophosphate enzyme central" evidence="15">
    <location>
        <begin position="207"/>
        <end position="342"/>
    </location>
</feature>
<keyword evidence="12 14" id="KW-0100">Branched-chain amino acid biosynthesis</keyword>
<dbReference type="GO" id="GO:0003984">
    <property type="term" value="F:acetolactate synthase activity"/>
    <property type="evidence" value="ECO:0007669"/>
    <property type="project" value="UniProtKB-EC"/>
</dbReference>
<dbReference type="GO" id="GO:0009099">
    <property type="term" value="P:L-valine biosynthetic process"/>
    <property type="evidence" value="ECO:0007669"/>
    <property type="project" value="TreeGrafter"/>
</dbReference>
<dbReference type="InterPro" id="IPR011766">
    <property type="entry name" value="TPP_enzyme_TPP-bd"/>
</dbReference>
<dbReference type="Proteomes" id="UP000267249">
    <property type="component" value="Chromosome"/>
</dbReference>
<evidence type="ECO:0000256" key="10">
    <source>
        <dbReference type="ARBA" id="ARBA00022842"/>
    </source>
</evidence>
<dbReference type="CDD" id="cd07035">
    <property type="entry name" value="TPP_PYR_POX_like"/>
    <property type="match status" value="1"/>
</dbReference>
<dbReference type="GO" id="GO:0050660">
    <property type="term" value="F:flavin adenine dinucleotide binding"/>
    <property type="evidence" value="ECO:0007669"/>
    <property type="project" value="InterPro"/>
</dbReference>
<dbReference type="PROSITE" id="PS00187">
    <property type="entry name" value="TPP_ENZYMES"/>
    <property type="match status" value="1"/>
</dbReference>
<comment type="pathway">
    <text evidence="2 14">Amino-acid biosynthesis; L-valine biosynthesis; L-valine from pyruvate: step 1/4.</text>
</comment>
<reference evidence="18 19" key="1">
    <citation type="journal article" date="2018" name="Sci. Rep.">
        <title>Genome Features and Biochemical Characteristics of a Robust, Fast Growing and Naturally Transformable Cyanobacterium Synechococcus elongatus PCC 11801 Isolated from India.</title>
        <authorList>
            <person name="Jaiswal D."/>
            <person name="Sengupta A."/>
            <person name="Sohoni S."/>
            <person name="Sengupta S."/>
            <person name="Phadnavis A.G."/>
            <person name="Pakrasi H.B."/>
            <person name="Wangikar P.P."/>
        </authorList>
    </citation>
    <scope>NUCLEOTIDE SEQUENCE [LARGE SCALE GENOMIC DNA]</scope>
    <source>
        <strain evidence="18 19">PCC 11801</strain>
    </source>
</reference>
<dbReference type="CDD" id="cd02015">
    <property type="entry name" value="TPP_AHAS"/>
    <property type="match status" value="1"/>
</dbReference>
<dbReference type="Gene3D" id="3.40.50.970">
    <property type="match status" value="2"/>
</dbReference>
<dbReference type="InterPro" id="IPR039368">
    <property type="entry name" value="AHAS_TPP"/>
</dbReference>
<evidence type="ECO:0000256" key="5">
    <source>
        <dbReference type="ARBA" id="ARBA00022605"/>
    </source>
</evidence>
<dbReference type="Pfam" id="PF02775">
    <property type="entry name" value="TPP_enzyme_C"/>
    <property type="match status" value="1"/>
</dbReference>
<dbReference type="GO" id="GO:0005948">
    <property type="term" value="C:acetolactate synthase complex"/>
    <property type="evidence" value="ECO:0007669"/>
    <property type="project" value="TreeGrafter"/>
</dbReference>
<comment type="catalytic activity">
    <reaction evidence="13 14">
        <text>2 pyruvate + H(+) = (2S)-2-acetolactate + CO2</text>
        <dbReference type="Rhea" id="RHEA:25249"/>
        <dbReference type="ChEBI" id="CHEBI:15361"/>
        <dbReference type="ChEBI" id="CHEBI:15378"/>
        <dbReference type="ChEBI" id="CHEBI:16526"/>
        <dbReference type="ChEBI" id="CHEBI:58476"/>
        <dbReference type="EC" id="2.2.1.6"/>
    </reaction>
</comment>
<protein>
    <recommendedName>
        <fullName evidence="4 14">Acetolactate synthase</fullName>
        <ecNumber evidence="4 14">2.2.1.6</ecNumber>
    </recommendedName>
</protein>
<dbReference type="RefSeq" id="WP_208675252.1">
    <property type="nucleotide sequence ID" value="NZ_CP030139.2"/>
</dbReference>
<feature type="domain" description="Thiamine pyrophosphate enzyme TPP-binding" evidence="16">
    <location>
        <begin position="404"/>
        <end position="551"/>
    </location>
</feature>
<dbReference type="PANTHER" id="PTHR18968">
    <property type="entry name" value="THIAMINE PYROPHOSPHATE ENZYMES"/>
    <property type="match status" value="1"/>
</dbReference>
<dbReference type="GO" id="GO:0030976">
    <property type="term" value="F:thiamine pyrophosphate binding"/>
    <property type="evidence" value="ECO:0007669"/>
    <property type="project" value="UniProtKB-UniRule"/>
</dbReference>
<dbReference type="NCBIfam" id="TIGR00118">
    <property type="entry name" value="acolac_lg"/>
    <property type="match status" value="1"/>
</dbReference>
<evidence type="ECO:0000256" key="6">
    <source>
        <dbReference type="ARBA" id="ARBA00022630"/>
    </source>
</evidence>
<sequence>MQLQTVTIQQRATGAYALIDSLCQHGVKHIFGYPGGAILPIYDELHRAEAAGRVQHILVRHEQGAVHAADAYSRATGQVGVCFATSGPGATNLVTGIATAQMDSIPMVVVTGQVPRTAIGTDAFQETDIYGITLPIVKHSYVVRDPREMARIVAEAFHIAQTGRPGPVLIDVPKDVGTEEFDYVPVAPGDIRLPGYRPTTRGNPRQIAQAIALIKTARRPLLYVGGGAITAGAHTELRTFAELFQLPVTTTLMGKGAFDEHHPLSLGMLGMHGTAYANFAVSECDLLIAVGARFDDRVTGKLDEFASKAQVIHVDIDPAEVGKNRVPEVPIVGDVRQVLLELLARAEEQSSPDDATRTQPWLDRIAYWKREYPLQIPQYADVLSPQEVIHSLGEAAPNAYFTTDVGQHQMWAAQFLKNGPRRWISSAGLGTMGFGMPAAMGAQVALPNETVICVAGDASILMNIQELGTLAQYNIPIKVVVVNNGWQGMVRQWQEAFYDERYSNSNMERGMPDFVKLAEAFGVKGMRVSRREDLQAAIAEMLAFDGPVFLDAIVKRNENCYPMVPAGHNNAQMLGLPKDPTLDLDLAIATCSSCGAKTLPSHKFCPDCGAKL</sequence>
<organism evidence="18 19">
    <name type="scientific">Synechococcus elongatus PCC 11801</name>
    <dbReference type="NCBI Taxonomy" id="2219813"/>
    <lineage>
        <taxon>Bacteria</taxon>
        <taxon>Bacillati</taxon>
        <taxon>Cyanobacteriota</taxon>
        <taxon>Cyanophyceae</taxon>
        <taxon>Synechococcales</taxon>
        <taxon>Synechococcaceae</taxon>
        <taxon>Synechococcus</taxon>
    </lineage>
</organism>
<evidence type="ECO:0000256" key="8">
    <source>
        <dbReference type="ARBA" id="ARBA00022723"/>
    </source>
</evidence>
<keyword evidence="6" id="KW-0285">Flavoprotein</keyword>
<dbReference type="EMBL" id="CP030139">
    <property type="protein sequence ID" value="AZB71712.1"/>
    <property type="molecule type" value="Genomic_DNA"/>
</dbReference>
<dbReference type="SUPFAM" id="SSF52518">
    <property type="entry name" value="Thiamin diphosphate-binding fold (THDP-binding)"/>
    <property type="match status" value="2"/>
</dbReference>
<evidence type="ECO:0000256" key="11">
    <source>
        <dbReference type="ARBA" id="ARBA00023052"/>
    </source>
</evidence>
<comment type="cofactor">
    <cofactor evidence="14">
        <name>thiamine diphosphate</name>
        <dbReference type="ChEBI" id="CHEBI:58937"/>
    </cofactor>
    <text evidence="14">Binds 1 thiamine pyrophosphate per subunit.</text>
</comment>
<dbReference type="GO" id="GO:0009097">
    <property type="term" value="P:isoleucine biosynthetic process"/>
    <property type="evidence" value="ECO:0007669"/>
    <property type="project" value="TreeGrafter"/>
</dbReference>
<dbReference type="InterPro" id="IPR029061">
    <property type="entry name" value="THDP-binding"/>
</dbReference>
<dbReference type="FunFam" id="3.40.50.1220:FF:000008">
    <property type="entry name" value="Acetolactate synthase"/>
    <property type="match status" value="1"/>
</dbReference>
<dbReference type="NCBIfam" id="NF005651">
    <property type="entry name" value="PRK07418.1"/>
    <property type="match status" value="1"/>
</dbReference>
<evidence type="ECO:0000259" key="17">
    <source>
        <dbReference type="Pfam" id="PF02776"/>
    </source>
</evidence>
<dbReference type="InterPro" id="IPR012846">
    <property type="entry name" value="Acetolactate_synth_lsu"/>
</dbReference>
<keyword evidence="5 14" id="KW-0028">Amino-acid biosynthesis</keyword>
<dbReference type="InterPro" id="IPR012000">
    <property type="entry name" value="Thiamin_PyroP_enz_cen_dom"/>
</dbReference>
<evidence type="ECO:0000256" key="3">
    <source>
        <dbReference type="ARBA" id="ARBA00007812"/>
    </source>
</evidence>